<sequence>MRKTDFFAISFKTTPNLSIFASRRLHFLESGLLIINPEEKFQFAAPIMRIFLVKSLFKARVDIQLSPSTTFDEFLLRSIERMSPSILRNSLRRGSFQLHERSLQMEWYRTSLTVVPVGAIVCPDVGKIFGSIGFLDFYISSKQHSWAQRG</sequence>
<dbReference type="AlphaFoldDB" id="A0A433CX79"/>
<reference evidence="1 2" key="1">
    <citation type="journal article" date="2018" name="New Phytol.">
        <title>Phylogenomics of Endogonaceae and evolution of mycorrhizas within Mucoromycota.</title>
        <authorList>
            <person name="Chang Y."/>
            <person name="Desiro A."/>
            <person name="Na H."/>
            <person name="Sandor L."/>
            <person name="Lipzen A."/>
            <person name="Clum A."/>
            <person name="Barry K."/>
            <person name="Grigoriev I.V."/>
            <person name="Martin F.M."/>
            <person name="Stajich J.E."/>
            <person name="Smith M.E."/>
            <person name="Bonito G."/>
            <person name="Spatafora J.W."/>
        </authorList>
    </citation>
    <scope>NUCLEOTIDE SEQUENCE [LARGE SCALE GENOMIC DNA]</scope>
    <source>
        <strain evidence="1 2">GMNB39</strain>
    </source>
</reference>
<protein>
    <submittedName>
        <fullName evidence="1">Uncharacterized protein</fullName>
    </submittedName>
</protein>
<comment type="caution">
    <text evidence="1">The sequence shown here is derived from an EMBL/GenBank/DDBJ whole genome shotgun (WGS) entry which is preliminary data.</text>
</comment>
<dbReference type="OrthoDB" id="2411218at2759"/>
<organism evidence="1 2">
    <name type="scientific">Jimgerdemannia flammicorona</name>
    <dbReference type="NCBI Taxonomy" id="994334"/>
    <lineage>
        <taxon>Eukaryota</taxon>
        <taxon>Fungi</taxon>
        <taxon>Fungi incertae sedis</taxon>
        <taxon>Mucoromycota</taxon>
        <taxon>Mucoromycotina</taxon>
        <taxon>Endogonomycetes</taxon>
        <taxon>Endogonales</taxon>
        <taxon>Endogonaceae</taxon>
        <taxon>Jimgerdemannia</taxon>
    </lineage>
</organism>
<gene>
    <name evidence="1" type="ORF">BC936DRAFT_137507</name>
</gene>
<dbReference type="Proteomes" id="UP000268093">
    <property type="component" value="Unassembled WGS sequence"/>
</dbReference>
<accession>A0A433CX79</accession>
<keyword evidence="2" id="KW-1185">Reference proteome</keyword>
<name>A0A433CX79_9FUNG</name>
<proteinExistence type="predicted"/>
<dbReference type="EMBL" id="RBNI01011512">
    <property type="protein sequence ID" value="RUP43182.1"/>
    <property type="molecule type" value="Genomic_DNA"/>
</dbReference>
<evidence type="ECO:0000313" key="2">
    <source>
        <dbReference type="Proteomes" id="UP000268093"/>
    </source>
</evidence>
<evidence type="ECO:0000313" key="1">
    <source>
        <dbReference type="EMBL" id="RUP43182.1"/>
    </source>
</evidence>